<gene>
    <name evidence="2" type="ORF">HNR44_000531</name>
</gene>
<evidence type="ECO:0000256" key="1">
    <source>
        <dbReference type="SAM" id="Coils"/>
    </source>
</evidence>
<dbReference type="AlphaFoldDB" id="A0A841PX01"/>
<proteinExistence type="predicted"/>
<dbReference type="Proteomes" id="UP000568839">
    <property type="component" value="Unassembled WGS sequence"/>
</dbReference>
<comment type="caution">
    <text evidence="2">The sequence shown here is derived from an EMBL/GenBank/DDBJ whole genome shotgun (WGS) entry which is preliminary data.</text>
</comment>
<dbReference type="EMBL" id="JACHHJ010000001">
    <property type="protein sequence ID" value="MBB6448582.1"/>
    <property type="molecule type" value="Genomic_DNA"/>
</dbReference>
<evidence type="ECO:0000313" key="2">
    <source>
        <dbReference type="EMBL" id="MBB6448582.1"/>
    </source>
</evidence>
<dbReference type="RefSeq" id="WP_184402560.1">
    <property type="nucleotide sequence ID" value="NZ_JACHHJ010000001.1"/>
</dbReference>
<name>A0A841PX01_9BACL</name>
<keyword evidence="3" id="KW-1185">Reference proteome</keyword>
<keyword evidence="1" id="KW-0175">Coiled coil</keyword>
<accession>A0A841PX01</accession>
<reference evidence="2 3" key="1">
    <citation type="submission" date="2020-08" db="EMBL/GenBank/DDBJ databases">
        <title>Genomic Encyclopedia of Type Strains, Phase IV (KMG-IV): sequencing the most valuable type-strain genomes for metagenomic binning, comparative biology and taxonomic classification.</title>
        <authorList>
            <person name="Goeker M."/>
        </authorList>
    </citation>
    <scope>NUCLEOTIDE SEQUENCE [LARGE SCALE GENOMIC DNA]</scope>
    <source>
        <strain evidence="2 3">DSM 21769</strain>
    </source>
</reference>
<evidence type="ECO:0000313" key="3">
    <source>
        <dbReference type="Proteomes" id="UP000568839"/>
    </source>
</evidence>
<sequence>MKIEDVNMRISVLQDAYQRNMVDEYQYRKKMNDLEKKRTELTQQKLETDQLMERTKKWMKWQLIH</sequence>
<organism evidence="2 3">
    <name type="scientific">Geomicrobium halophilum</name>
    <dbReference type="NCBI Taxonomy" id="549000"/>
    <lineage>
        <taxon>Bacteria</taxon>
        <taxon>Bacillati</taxon>
        <taxon>Bacillota</taxon>
        <taxon>Bacilli</taxon>
        <taxon>Bacillales</taxon>
        <taxon>Geomicrobium</taxon>
    </lineage>
</organism>
<feature type="coiled-coil region" evidence="1">
    <location>
        <begin position="24"/>
        <end position="54"/>
    </location>
</feature>
<protein>
    <submittedName>
        <fullName evidence="2">Uncharacterized protein</fullName>
    </submittedName>
</protein>